<dbReference type="Gene3D" id="3.30.1150.10">
    <property type="match status" value="1"/>
</dbReference>
<accession>A0A2W5F5D3</accession>
<evidence type="ECO:0000259" key="1">
    <source>
        <dbReference type="Pfam" id="PF03544"/>
    </source>
</evidence>
<protein>
    <recommendedName>
        <fullName evidence="1">TonB C-terminal domain-containing protein</fullName>
    </recommendedName>
</protein>
<dbReference type="EMBL" id="QFOI01000129">
    <property type="protein sequence ID" value="PZP49067.1"/>
    <property type="molecule type" value="Genomic_DNA"/>
</dbReference>
<dbReference type="Pfam" id="PF03544">
    <property type="entry name" value="TonB_C"/>
    <property type="match status" value="1"/>
</dbReference>
<sequence length="95" mass="10566">MKNLRADIPYDNKAPAGRNYTVVVSFLVGKDGTVSGVKAENDPGYGTAQEAFRVISRSGKWIPAQQDGKPVVYRQRQQITFQVVEEKKVPAKKSR</sequence>
<organism evidence="2 3">
    <name type="scientific">Pseudopedobacter saltans</name>
    <dbReference type="NCBI Taxonomy" id="151895"/>
    <lineage>
        <taxon>Bacteria</taxon>
        <taxon>Pseudomonadati</taxon>
        <taxon>Bacteroidota</taxon>
        <taxon>Sphingobacteriia</taxon>
        <taxon>Sphingobacteriales</taxon>
        <taxon>Sphingobacteriaceae</taxon>
        <taxon>Pseudopedobacter</taxon>
    </lineage>
</organism>
<proteinExistence type="predicted"/>
<dbReference type="Proteomes" id="UP000249645">
    <property type="component" value="Unassembled WGS sequence"/>
</dbReference>
<comment type="caution">
    <text evidence="2">The sequence shown here is derived from an EMBL/GenBank/DDBJ whole genome shotgun (WGS) entry which is preliminary data.</text>
</comment>
<name>A0A2W5F5D3_9SPHI</name>
<gene>
    <name evidence="2" type="ORF">DI598_08665</name>
</gene>
<feature type="domain" description="TonB C-terminal" evidence="1">
    <location>
        <begin position="21"/>
        <end position="82"/>
    </location>
</feature>
<evidence type="ECO:0000313" key="3">
    <source>
        <dbReference type="Proteomes" id="UP000249645"/>
    </source>
</evidence>
<dbReference type="AlphaFoldDB" id="A0A2W5F5D3"/>
<dbReference type="InterPro" id="IPR037682">
    <property type="entry name" value="TonB_C"/>
</dbReference>
<dbReference type="SUPFAM" id="SSF74653">
    <property type="entry name" value="TolA/TonB C-terminal domain"/>
    <property type="match status" value="1"/>
</dbReference>
<dbReference type="GO" id="GO:0055085">
    <property type="term" value="P:transmembrane transport"/>
    <property type="evidence" value="ECO:0007669"/>
    <property type="project" value="InterPro"/>
</dbReference>
<reference evidence="2 3" key="1">
    <citation type="submission" date="2017-11" db="EMBL/GenBank/DDBJ databases">
        <title>Infants hospitalized years apart are colonized by the same room-sourced microbial strains.</title>
        <authorList>
            <person name="Brooks B."/>
            <person name="Olm M.R."/>
            <person name="Firek B.A."/>
            <person name="Baker R."/>
            <person name="Thomas B.C."/>
            <person name="Morowitz M.J."/>
            <person name="Banfield J.F."/>
        </authorList>
    </citation>
    <scope>NUCLEOTIDE SEQUENCE [LARGE SCALE GENOMIC DNA]</scope>
    <source>
        <strain evidence="2">S2_009_000_R2_76</strain>
    </source>
</reference>
<evidence type="ECO:0000313" key="2">
    <source>
        <dbReference type="EMBL" id="PZP49067.1"/>
    </source>
</evidence>